<evidence type="ECO:0000259" key="2">
    <source>
        <dbReference type="Pfam" id="PF14341"/>
    </source>
</evidence>
<sequence>MRRPWRTVRDERGVALVMALMVLLTMSLLAVILLMNVNVNRRIAGHNVRADQALNIAEAGVSEALARIRSGDISLNPGNPRAVAQIFLTTAGSVPVPANADTVAMETSQPAGAWLRYSTPNKGPDVLTVAFRTDAARTVVHRYDPSLANPINTASGWPIYRITSTGRQGPNRRRIVTEAIQKPFNAIVNAAMAADVGIDFKGNGHLCGYNHPLSTPSGTRDWPNCSPYHVAGGLPGSWSTTNTTSTGSAAQYGSPVARSDNNVGFYAGPWEVFGMSQAEFFAWVGNPVATGPQPPRGIIHIDNNGVSQDLSASEHYNGGDGEGFLYVDGDLQINGNFTFKGLVYVEGDLDINGTAWILGAVIVKGVSRLNIANGNFSLLYSREAIEQMLAKYGGQFVTLSWREVTP</sequence>
<keyword evidence="1" id="KW-1133">Transmembrane helix</keyword>
<feature type="transmembrane region" description="Helical" evidence="1">
    <location>
        <begin position="12"/>
        <end position="35"/>
    </location>
</feature>
<proteinExistence type="predicted"/>
<comment type="caution">
    <text evidence="3">The sequence shown here is derived from an EMBL/GenBank/DDBJ whole genome shotgun (WGS) entry which is preliminary data.</text>
</comment>
<dbReference type="InterPro" id="IPR025746">
    <property type="entry name" value="PilX_N_dom"/>
</dbReference>
<gene>
    <name evidence="3" type="ORF">ENR23_05075</name>
</gene>
<dbReference type="EMBL" id="DSQF01000012">
    <property type="protein sequence ID" value="HGZ42793.1"/>
    <property type="molecule type" value="Genomic_DNA"/>
</dbReference>
<keyword evidence="1" id="KW-0812">Transmembrane</keyword>
<reference evidence="3" key="1">
    <citation type="journal article" date="2020" name="mSystems">
        <title>Genome- and Community-Level Interaction Insights into Carbon Utilization and Element Cycling Functions of Hydrothermarchaeota in Hydrothermal Sediment.</title>
        <authorList>
            <person name="Zhou Z."/>
            <person name="Liu Y."/>
            <person name="Xu W."/>
            <person name="Pan J."/>
            <person name="Luo Z.H."/>
            <person name="Li M."/>
        </authorList>
    </citation>
    <scope>NUCLEOTIDE SEQUENCE [LARGE SCALE GENOMIC DNA]</scope>
    <source>
        <strain evidence="3">SpSt-381</strain>
    </source>
</reference>
<feature type="domain" description="Type 4 fimbrial biogenesis protein PilX N-terminal" evidence="2">
    <location>
        <begin position="12"/>
        <end position="61"/>
    </location>
</feature>
<accession>A0A832I1M0</accession>
<organism evidence="3">
    <name type="scientific">Eiseniibacteriota bacterium</name>
    <dbReference type="NCBI Taxonomy" id="2212470"/>
    <lineage>
        <taxon>Bacteria</taxon>
        <taxon>Candidatus Eiseniibacteriota</taxon>
    </lineage>
</organism>
<evidence type="ECO:0000313" key="3">
    <source>
        <dbReference type="EMBL" id="HGZ42793.1"/>
    </source>
</evidence>
<keyword evidence="1" id="KW-0472">Membrane</keyword>
<dbReference type="AlphaFoldDB" id="A0A832I1M0"/>
<evidence type="ECO:0000256" key="1">
    <source>
        <dbReference type="SAM" id="Phobius"/>
    </source>
</evidence>
<protein>
    <recommendedName>
        <fullName evidence="2">Type 4 fimbrial biogenesis protein PilX N-terminal domain-containing protein</fullName>
    </recommendedName>
</protein>
<name>A0A832I1M0_UNCEI</name>
<dbReference type="Pfam" id="PF14341">
    <property type="entry name" value="PilX_N"/>
    <property type="match status" value="1"/>
</dbReference>